<evidence type="ECO:0000313" key="8">
    <source>
        <dbReference type="Proteomes" id="UP001242995"/>
    </source>
</evidence>
<keyword evidence="3" id="KW-0804">Transcription</keyword>
<dbReference type="SMART" id="SM00354">
    <property type="entry name" value="HTH_LACI"/>
    <property type="match status" value="1"/>
</dbReference>
<name>A0AAW8DBW9_9MICC</name>
<protein>
    <submittedName>
        <fullName evidence="5">DNA-binding LacI/PurR family transcriptional regulator</fullName>
    </submittedName>
</protein>
<dbReference type="EMBL" id="JAUSRG010000005">
    <property type="protein sequence ID" value="MDP9905273.1"/>
    <property type="molecule type" value="Genomic_DNA"/>
</dbReference>
<evidence type="ECO:0000313" key="6">
    <source>
        <dbReference type="EMBL" id="MDQ0180405.1"/>
    </source>
</evidence>
<sequence>MGLDRQLRPATQSDVAREVGVSRTLVSFAFRGAPGVSDETKQAIFEAAKRLGYRPNAAAADLARKHRSAVGLYLMDIHNEVYADILSGVRMSLPQAHNRLILSVSQSIDGVDAGAVDSLIEARVGIIIAATLLEPDERVRELARIVPIVSVARPVPGVDSVYSDDDAGARAATEHLLSLGHTRIAHLAGPDYDGHTVRRRSYEKAMRGAGLAPRTVPAHDFTQDGGMRAASEILDSADRPTAIFAHNDQFALAAREAAYARGLAIPGDLSLVGYDNSRTGRLHGIELTSVDLHAMELGSVAGAVAIDRLNHAQAPIADERLIPELVVRNSTAPAPM</sequence>
<keyword evidence="7" id="KW-1185">Reference proteome</keyword>
<evidence type="ECO:0000313" key="7">
    <source>
        <dbReference type="Proteomes" id="UP001230951"/>
    </source>
</evidence>
<reference evidence="5 7" key="1">
    <citation type="submission" date="2023-07" db="EMBL/GenBank/DDBJ databases">
        <title>Sorghum-associated microbial communities from plants grown in Nebraska, USA.</title>
        <authorList>
            <person name="Schachtman D."/>
        </authorList>
    </citation>
    <scope>NUCLEOTIDE SEQUENCE</scope>
    <source>
        <strain evidence="5">DS1006</strain>
        <strain evidence="6 7">DS1016</strain>
    </source>
</reference>
<dbReference type="CDD" id="cd06267">
    <property type="entry name" value="PBP1_LacI_sugar_binding-like"/>
    <property type="match status" value="1"/>
</dbReference>
<dbReference type="PROSITE" id="PS50932">
    <property type="entry name" value="HTH_LACI_2"/>
    <property type="match status" value="1"/>
</dbReference>
<dbReference type="RefSeq" id="WP_306961258.1">
    <property type="nucleotide sequence ID" value="NZ_JAUSRG010000005.1"/>
</dbReference>
<dbReference type="GO" id="GO:0000976">
    <property type="term" value="F:transcription cis-regulatory region binding"/>
    <property type="evidence" value="ECO:0007669"/>
    <property type="project" value="TreeGrafter"/>
</dbReference>
<dbReference type="GO" id="GO:0003700">
    <property type="term" value="F:DNA-binding transcription factor activity"/>
    <property type="evidence" value="ECO:0007669"/>
    <property type="project" value="TreeGrafter"/>
</dbReference>
<dbReference type="Pfam" id="PF00356">
    <property type="entry name" value="LacI"/>
    <property type="match status" value="1"/>
</dbReference>
<dbReference type="CDD" id="cd01392">
    <property type="entry name" value="HTH_LacI"/>
    <property type="match status" value="1"/>
</dbReference>
<feature type="domain" description="HTH lacI-type" evidence="4">
    <location>
        <begin position="10"/>
        <end position="64"/>
    </location>
</feature>
<evidence type="ECO:0000256" key="3">
    <source>
        <dbReference type="ARBA" id="ARBA00023163"/>
    </source>
</evidence>
<dbReference type="SUPFAM" id="SSF47413">
    <property type="entry name" value="lambda repressor-like DNA-binding domains"/>
    <property type="match status" value="1"/>
</dbReference>
<dbReference type="InterPro" id="IPR000843">
    <property type="entry name" value="HTH_LacI"/>
</dbReference>
<dbReference type="Gene3D" id="1.10.260.40">
    <property type="entry name" value="lambda repressor-like DNA-binding domains"/>
    <property type="match status" value="1"/>
</dbReference>
<dbReference type="SUPFAM" id="SSF53822">
    <property type="entry name" value="Periplasmic binding protein-like I"/>
    <property type="match status" value="1"/>
</dbReference>
<organism evidence="5 8">
    <name type="scientific">Arthrobacter bambusae</name>
    <dbReference type="NCBI Taxonomy" id="1338426"/>
    <lineage>
        <taxon>Bacteria</taxon>
        <taxon>Bacillati</taxon>
        <taxon>Actinomycetota</taxon>
        <taxon>Actinomycetes</taxon>
        <taxon>Micrococcales</taxon>
        <taxon>Micrococcaceae</taxon>
        <taxon>Arthrobacter</taxon>
    </lineage>
</organism>
<accession>A0AAW8DBW9</accession>
<dbReference type="PANTHER" id="PTHR30146">
    <property type="entry name" value="LACI-RELATED TRANSCRIPTIONAL REPRESSOR"/>
    <property type="match status" value="1"/>
</dbReference>
<keyword evidence="1" id="KW-0805">Transcription regulation</keyword>
<dbReference type="Gene3D" id="3.40.50.2300">
    <property type="match status" value="2"/>
</dbReference>
<dbReference type="EMBL" id="JAUSTF010000003">
    <property type="protein sequence ID" value="MDQ0180405.1"/>
    <property type="molecule type" value="Genomic_DNA"/>
</dbReference>
<comment type="caution">
    <text evidence="5">The sequence shown here is derived from an EMBL/GenBank/DDBJ whole genome shotgun (WGS) entry which is preliminary data.</text>
</comment>
<dbReference type="Proteomes" id="UP001230951">
    <property type="component" value="Unassembled WGS sequence"/>
</dbReference>
<evidence type="ECO:0000256" key="2">
    <source>
        <dbReference type="ARBA" id="ARBA00023125"/>
    </source>
</evidence>
<evidence type="ECO:0000256" key="1">
    <source>
        <dbReference type="ARBA" id="ARBA00023015"/>
    </source>
</evidence>
<evidence type="ECO:0000259" key="4">
    <source>
        <dbReference type="PROSITE" id="PS50932"/>
    </source>
</evidence>
<dbReference type="AlphaFoldDB" id="A0AAW8DBW9"/>
<dbReference type="InterPro" id="IPR028082">
    <property type="entry name" value="Peripla_BP_I"/>
</dbReference>
<gene>
    <name evidence="5" type="ORF">J2S90_002239</name>
    <name evidence="6" type="ORF">J2S93_001827</name>
</gene>
<dbReference type="Proteomes" id="UP001242995">
    <property type="component" value="Unassembled WGS sequence"/>
</dbReference>
<proteinExistence type="predicted"/>
<dbReference type="Pfam" id="PF13377">
    <property type="entry name" value="Peripla_BP_3"/>
    <property type="match status" value="1"/>
</dbReference>
<dbReference type="InterPro" id="IPR046335">
    <property type="entry name" value="LacI/GalR-like_sensor"/>
</dbReference>
<keyword evidence="2 5" id="KW-0238">DNA-binding</keyword>
<evidence type="ECO:0000313" key="5">
    <source>
        <dbReference type="EMBL" id="MDP9905273.1"/>
    </source>
</evidence>
<dbReference type="InterPro" id="IPR010982">
    <property type="entry name" value="Lambda_DNA-bd_dom_sf"/>
</dbReference>
<dbReference type="PANTHER" id="PTHR30146:SF109">
    <property type="entry name" value="HTH-TYPE TRANSCRIPTIONAL REGULATOR GALS"/>
    <property type="match status" value="1"/>
</dbReference>